<evidence type="ECO:0000313" key="8">
    <source>
        <dbReference type="Proteomes" id="UP001153709"/>
    </source>
</evidence>
<dbReference type="InterPro" id="IPR026050">
    <property type="entry name" value="C1GALT1/C1GALT1_chp1"/>
</dbReference>
<keyword evidence="8" id="KW-1185">Reference proteome</keyword>
<proteinExistence type="inferred from homology"/>
<evidence type="ECO:0000256" key="6">
    <source>
        <dbReference type="ARBA" id="ARBA00023136"/>
    </source>
</evidence>
<keyword evidence="3" id="KW-0812">Transmembrane</keyword>
<evidence type="ECO:0000256" key="2">
    <source>
        <dbReference type="ARBA" id="ARBA00006462"/>
    </source>
</evidence>
<dbReference type="PANTHER" id="PTHR23033">
    <property type="entry name" value="BETA1,3-GALACTOSYLTRANSFERASE"/>
    <property type="match status" value="1"/>
</dbReference>
<dbReference type="PANTHER" id="PTHR23033:SF14">
    <property type="entry name" value="GLYCOPROTEIN-N-ACETYLGALACTOSAMINE 3-BETA-GALACTOSYLTRANSFERASE 1-RELATED"/>
    <property type="match status" value="1"/>
</dbReference>
<evidence type="ECO:0008006" key="9">
    <source>
        <dbReference type="Google" id="ProtNLM"/>
    </source>
</evidence>
<evidence type="ECO:0000256" key="1">
    <source>
        <dbReference type="ARBA" id="ARBA00004606"/>
    </source>
</evidence>
<dbReference type="GO" id="GO:0016020">
    <property type="term" value="C:membrane"/>
    <property type="evidence" value="ECO:0007669"/>
    <property type="project" value="UniProtKB-SubCell"/>
</dbReference>
<keyword evidence="4" id="KW-0735">Signal-anchor</keyword>
<dbReference type="GO" id="GO:0016263">
    <property type="term" value="F:glycoprotein-N-acetylgalactosamine 3-beta-galactosyltransferase activity"/>
    <property type="evidence" value="ECO:0007669"/>
    <property type="project" value="TreeGrafter"/>
</dbReference>
<evidence type="ECO:0000313" key="7">
    <source>
        <dbReference type="EMBL" id="CAG9830292.1"/>
    </source>
</evidence>
<evidence type="ECO:0000256" key="5">
    <source>
        <dbReference type="ARBA" id="ARBA00022989"/>
    </source>
</evidence>
<sequence>MVKFLRVIHGHEHTGEHHHDFHNEDEMSDVELVGEVRILCWIMTGPSNHEKKAKHVKATWGKRYENLPAIPLNVSEGRNNLWAKTKAAFKYVYDNHINDADWFMKADDDT</sequence>
<dbReference type="EMBL" id="OU898277">
    <property type="protein sequence ID" value="CAG9830292.1"/>
    <property type="molecule type" value="Genomic_DNA"/>
</dbReference>
<organism evidence="7 8">
    <name type="scientific">Diabrotica balteata</name>
    <name type="common">Banded cucumber beetle</name>
    <dbReference type="NCBI Taxonomy" id="107213"/>
    <lineage>
        <taxon>Eukaryota</taxon>
        <taxon>Metazoa</taxon>
        <taxon>Ecdysozoa</taxon>
        <taxon>Arthropoda</taxon>
        <taxon>Hexapoda</taxon>
        <taxon>Insecta</taxon>
        <taxon>Pterygota</taxon>
        <taxon>Neoptera</taxon>
        <taxon>Endopterygota</taxon>
        <taxon>Coleoptera</taxon>
        <taxon>Polyphaga</taxon>
        <taxon>Cucujiformia</taxon>
        <taxon>Chrysomeloidea</taxon>
        <taxon>Chrysomelidae</taxon>
        <taxon>Galerucinae</taxon>
        <taxon>Diabroticina</taxon>
        <taxon>Diabroticites</taxon>
        <taxon>Diabrotica</taxon>
    </lineage>
</organism>
<name>A0A9N9SVJ3_DIABA</name>
<comment type="subcellular location">
    <subcellularLocation>
        <location evidence="1">Membrane</location>
        <topology evidence="1">Single-pass type II membrane protein</topology>
    </subcellularLocation>
</comment>
<dbReference type="OrthoDB" id="414175at2759"/>
<accession>A0A9N9SVJ3</accession>
<keyword evidence="6" id="KW-0472">Membrane</keyword>
<dbReference type="Gene3D" id="3.90.550.50">
    <property type="match status" value="1"/>
</dbReference>
<reference evidence="7" key="1">
    <citation type="submission" date="2022-01" db="EMBL/GenBank/DDBJ databases">
        <authorList>
            <person name="King R."/>
        </authorList>
    </citation>
    <scope>NUCLEOTIDE SEQUENCE</scope>
</reference>
<gene>
    <name evidence="7" type="ORF">DIABBA_LOCUS4007</name>
</gene>
<evidence type="ECO:0000256" key="4">
    <source>
        <dbReference type="ARBA" id="ARBA00022968"/>
    </source>
</evidence>
<evidence type="ECO:0000256" key="3">
    <source>
        <dbReference type="ARBA" id="ARBA00022692"/>
    </source>
</evidence>
<dbReference type="AlphaFoldDB" id="A0A9N9SVJ3"/>
<comment type="similarity">
    <text evidence="2">Belongs to the glycosyltransferase 31 family. Beta3-Gal-T subfamily.</text>
</comment>
<keyword evidence="5" id="KW-1133">Transmembrane helix</keyword>
<dbReference type="Proteomes" id="UP001153709">
    <property type="component" value="Chromosome 2"/>
</dbReference>
<protein>
    <recommendedName>
        <fullName evidence="9">Hexosyltransferase</fullName>
    </recommendedName>
</protein>